<feature type="compositionally biased region" description="Basic and acidic residues" evidence="1">
    <location>
        <begin position="1259"/>
        <end position="1276"/>
    </location>
</feature>
<evidence type="ECO:0000259" key="2">
    <source>
        <dbReference type="Pfam" id="PF19050"/>
    </source>
</evidence>
<feature type="compositionally biased region" description="Acidic residues" evidence="1">
    <location>
        <begin position="1553"/>
        <end position="1562"/>
    </location>
</feature>
<feature type="compositionally biased region" description="Pro residues" evidence="1">
    <location>
        <begin position="1181"/>
        <end position="1191"/>
    </location>
</feature>
<dbReference type="Proteomes" id="UP000504638">
    <property type="component" value="Unplaced"/>
</dbReference>
<accession>A0A6G1G6R2</accession>
<feature type="compositionally biased region" description="Basic and acidic residues" evidence="1">
    <location>
        <begin position="253"/>
        <end position="268"/>
    </location>
</feature>
<gene>
    <name evidence="3 5" type="ORF">P152DRAFT_513105</name>
</gene>
<sequence>MDQRRSSGSRPERVPVPAQVRKNAYQHQEEPRYHGKAPATGGEEMSYVPARSNSHRRRDSQLYYALEELPAAPDAPRGGPPLSYKDSVGPSASAPVRRRSDPKSYSSRIATQPPNIDTGATRHRDPPFEPVSPEGQATSSSMRLANPKDRVASGETVARRGSVPDRSPLQKLEGKLGDISKEEKRARIAEAEIRAREARERSDAKKQRSRQATRDALERTTGGSEQQNLVPSRSDKPRRAATMPVRGNMDPGPVRDPEREHAPSHHDQTVLPPPRRSQTQRSVSGPSQQVPYAVEPVDQYAPQPRKSVSTKPRPSSGRHDYEHKEPRTPPQGALATGAAGATGLGLYASQDSPNQYHAHESPNVTVARSGSKKLQKQPPRPNSYVSRDPGPSSAPTAPPPQRTVSQGYDPAYPPKPSVTSTRTGPLHEMSQSKHRDAPLPAPMARDNHLVPPKQPGQHHHHFLHRHDEPERRYQKTPTIEEFRRAGTATLVIDDFRLDNAAPKAGVDNDPWWEKSTGSQRRRHSGQAAAAPYDTYEGPYKDETGRTLFNPPLYLKSGPLLRYCGIQREQTTARNGELLEHETWRGTIMIVTIDNQSTYTTPPTLRLFSSPTELPPPPPTHLDATNGQQLAPEYVDPIAGAIKGSRIGKTLYVRPVEYLPEGIDLSRVEDDSGLFEETPSPPPHGQATPGATRTQKRTRDGDHLGRYREVRAVRLHAERGVTFWRFHLGVELGTRAARVAYRINRGPAIPFWVPARGESMNIMFSSCNGFSVSVDPREFGGPDPLWRDVLNAHTLRPFHVMVGGGDQVYNDRATVETERLAEWCAVKRPGAKEDWPFSAEMQEELEEFYLNRYAMWFSQGLFGMAAGMIPMVNIWDDHDIIDGFGSYPHHFMSSPVFSGIGNVAYKYYMLFQHHSLPQELEKDEPSWILGAEPGPYIQELSRNLFLSFGKQIAFLGLDCRTERMRDSVLTQETYDLVFDRLDKEIVRGETKHLIVLLGVPIAYPRLNFLENVLTSRVMDPVKALGRTGKLGNFVNKFDGGVEILDDLDDHWTAKHHKHERNWLIQELQEFAAENSIRITILGGDVHLAAVGQFYSNKKLGIPKDKDHRYMPNIVSSSIVNTPPPDLLADVLNRRNKIHHLDPDTDEDMIPLFPHDSDGKPRNNKTLLPRRNWCAIREYQPGSTPPPTPPPISPADQSPSRSRSESRGRGITRSLSLTRGAGSLVRRLSGSRKRAPADREPQTERPTRSVAPPRAFFNHPSVRESENHPVSSHDRAHSAEQLPPRRPSDASNSYFPEEPFHPGPFHRRPTNLSEKSGRRNNLARRDSHPFTNHGDGLPPSPPGDHINLQSGLDITLNVEVSRGDPAGITHPYRLLVPALWYSGPPDINPASRNGRLKTLFASLGRRRAEHSRTSGLEDGAFDSRATTPRGVSRAGASEDISEGYGRERYGEESEPASRPPKKAGGLFRSLTGRFGSKRIVGPPPPYTPGGREDGYSFEEDRDERVAGRVDEYRGTGTRRAPQPVEVPRGMSATARVGPDGRPIRRSYRGDAYDAGIEDTDEEGEETPRLGEVESPYGGARERESEFYGKGGFEEGERKRGGWRLWK</sequence>
<evidence type="ECO:0000256" key="1">
    <source>
        <dbReference type="SAM" id="MobiDB-lite"/>
    </source>
</evidence>
<feature type="compositionally biased region" description="Basic and acidic residues" evidence="1">
    <location>
        <begin position="1577"/>
        <end position="1597"/>
    </location>
</feature>
<reference evidence="3 5" key="1">
    <citation type="submission" date="2020-01" db="EMBL/GenBank/DDBJ databases">
        <authorList>
            <consortium name="DOE Joint Genome Institute"/>
            <person name="Haridas S."/>
            <person name="Albert R."/>
            <person name="Binder M."/>
            <person name="Bloem J."/>
            <person name="Labutti K."/>
            <person name="Salamov A."/>
            <person name="Andreopoulos B."/>
            <person name="Baker S.E."/>
            <person name="Barry K."/>
            <person name="Bills G."/>
            <person name="Bluhm B.H."/>
            <person name="Cannon C."/>
            <person name="Castanera R."/>
            <person name="Culley D.E."/>
            <person name="Daum C."/>
            <person name="Ezra D."/>
            <person name="Gonzalez J.B."/>
            <person name="Henrissat B."/>
            <person name="Kuo A."/>
            <person name="Liang C."/>
            <person name="Lipzen A."/>
            <person name="Lutzoni F."/>
            <person name="Magnuson J."/>
            <person name="Mondo S."/>
            <person name="Nolan M."/>
            <person name="Ohm R."/>
            <person name="Pangilinan J."/>
            <person name="Park H.-J."/>
            <person name="Ramirez L."/>
            <person name="Alfaro M."/>
            <person name="Sun H."/>
            <person name="Tritt A."/>
            <person name="Yoshinaga Y."/>
            <person name="Zwiers L.-H."/>
            <person name="Turgeon B.G."/>
            <person name="Goodwin S.B."/>
            <person name="Spatafora J.W."/>
            <person name="Crous P.W."/>
            <person name="Grigoriev I.V."/>
        </authorList>
    </citation>
    <scope>NUCLEOTIDE SEQUENCE</scope>
    <source>
        <strain evidence="3 5">CBS 781.70</strain>
    </source>
</reference>
<feature type="compositionally biased region" description="Polar residues" evidence="1">
    <location>
        <begin position="221"/>
        <end position="231"/>
    </location>
</feature>
<dbReference type="GO" id="GO:0016020">
    <property type="term" value="C:membrane"/>
    <property type="evidence" value="ECO:0007669"/>
    <property type="project" value="TreeGrafter"/>
</dbReference>
<feature type="domain" description="PhoD-like phosphatase" evidence="2">
    <location>
        <begin position="758"/>
        <end position="1012"/>
    </location>
</feature>
<dbReference type="CDD" id="cd07389">
    <property type="entry name" value="MPP_PhoD"/>
    <property type="match status" value="1"/>
</dbReference>
<feature type="region of interest" description="Disordered" evidence="1">
    <location>
        <begin position="508"/>
        <end position="537"/>
    </location>
</feature>
<keyword evidence="4" id="KW-1185">Reference proteome</keyword>
<feature type="compositionally biased region" description="Low complexity" evidence="1">
    <location>
        <begin position="332"/>
        <end position="346"/>
    </location>
</feature>
<dbReference type="SUPFAM" id="SSF56300">
    <property type="entry name" value="Metallo-dependent phosphatases"/>
    <property type="match status" value="1"/>
</dbReference>
<feature type="region of interest" description="Disordered" evidence="1">
    <location>
        <begin position="453"/>
        <end position="473"/>
    </location>
</feature>
<protein>
    <recommendedName>
        <fullName evidence="2">PhoD-like phosphatase domain-containing protein</fullName>
    </recommendedName>
</protein>
<feature type="compositionally biased region" description="Polar residues" evidence="1">
    <location>
        <begin position="276"/>
        <end position="290"/>
    </location>
</feature>
<dbReference type="Pfam" id="PF19050">
    <property type="entry name" value="PhoD_2"/>
    <property type="match status" value="2"/>
</dbReference>
<name>A0A6G1G6R2_9PEZI</name>
<dbReference type="PANTHER" id="PTHR46689:SF1">
    <property type="entry name" value="PHOD-LIKE PHOSPHATASE DOMAIN-CONTAINING PROTEIN"/>
    <property type="match status" value="1"/>
</dbReference>
<feature type="region of interest" description="Disordered" evidence="1">
    <location>
        <begin position="1"/>
        <end position="441"/>
    </location>
</feature>
<dbReference type="GeneID" id="54423355"/>
<feature type="compositionally biased region" description="Basic and acidic residues" evidence="1">
    <location>
        <begin position="1233"/>
        <end position="1245"/>
    </location>
</feature>
<feature type="region of interest" description="Disordered" evidence="1">
    <location>
        <begin position="670"/>
        <end position="704"/>
    </location>
</feature>
<feature type="region of interest" description="Disordered" evidence="1">
    <location>
        <begin position="1139"/>
        <end position="1347"/>
    </location>
</feature>
<feature type="region of interest" description="Disordered" evidence="1">
    <location>
        <begin position="1403"/>
        <end position="1604"/>
    </location>
</feature>
<dbReference type="InterPro" id="IPR038607">
    <property type="entry name" value="PhoD-like_sf"/>
</dbReference>
<reference evidence="5" key="3">
    <citation type="submission" date="2025-04" db="UniProtKB">
        <authorList>
            <consortium name="RefSeq"/>
        </authorList>
    </citation>
    <scope>IDENTIFICATION</scope>
    <source>
        <strain evidence="5">CBS 781.70</strain>
    </source>
</reference>
<dbReference type="InterPro" id="IPR018946">
    <property type="entry name" value="PhoD-like_MPP"/>
</dbReference>
<dbReference type="InterPro" id="IPR029052">
    <property type="entry name" value="Metallo-depent_PP-like"/>
</dbReference>
<reference evidence="5" key="2">
    <citation type="submission" date="2020-04" db="EMBL/GenBank/DDBJ databases">
        <authorList>
            <consortium name="NCBI Genome Project"/>
        </authorList>
    </citation>
    <scope>NUCLEOTIDE SEQUENCE</scope>
    <source>
        <strain evidence="5">CBS 781.70</strain>
    </source>
</reference>
<evidence type="ECO:0000313" key="4">
    <source>
        <dbReference type="Proteomes" id="UP000504638"/>
    </source>
</evidence>
<dbReference type="Gene3D" id="3.60.21.70">
    <property type="entry name" value="PhoD-like phosphatase"/>
    <property type="match status" value="1"/>
</dbReference>
<dbReference type="InterPro" id="IPR043904">
    <property type="entry name" value="PhoD_2-like"/>
</dbReference>
<feature type="compositionally biased region" description="Basic and acidic residues" evidence="1">
    <location>
        <begin position="1"/>
        <end position="13"/>
    </location>
</feature>
<dbReference type="RefSeq" id="XP_033535343.1">
    <property type="nucleotide sequence ID" value="XM_033682785.1"/>
</dbReference>
<organism evidence="3">
    <name type="scientific">Eremomyces bilateralis CBS 781.70</name>
    <dbReference type="NCBI Taxonomy" id="1392243"/>
    <lineage>
        <taxon>Eukaryota</taxon>
        <taxon>Fungi</taxon>
        <taxon>Dikarya</taxon>
        <taxon>Ascomycota</taxon>
        <taxon>Pezizomycotina</taxon>
        <taxon>Dothideomycetes</taxon>
        <taxon>Dothideomycetes incertae sedis</taxon>
        <taxon>Eremomycetales</taxon>
        <taxon>Eremomycetaceae</taxon>
        <taxon>Eremomyces</taxon>
    </lineage>
</organism>
<feature type="compositionally biased region" description="Basic and acidic residues" evidence="1">
    <location>
        <begin position="172"/>
        <end position="218"/>
    </location>
</feature>
<dbReference type="OrthoDB" id="9999821at2759"/>
<feature type="compositionally biased region" description="Polar residues" evidence="1">
    <location>
        <begin position="103"/>
        <end position="115"/>
    </location>
</feature>
<feature type="compositionally biased region" description="Low complexity" evidence="1">
    <location>
        <begin position="65"/>
        <end position="81"/>
    </location>
</feature>
<evidence type="ECO:0000313" key="3">
    <source>
        <dbReference type="EMBL" id="KAF1813712.1"/>
    </source>
</evidence>
<proteinExistence type="predicted"/>
<evidence type="ECO:0000313" key="5">
    <source>
        <dbReference type="RefSeq" id="XP_033535343.1"/>
    </source>
</evidence>
<dbReference type="PANTHER" id="PTHR46689">
    <property type="entry name" value="MEMBRANE PROTEIN, PUTATIVE-RELATED"/>
    <property type="match status" value="1"/>
</dbReference>
<feature type="domain" description="PhoD-like phosphatase" evidence="2">
    <location>
        <begin position="1020"/>
        <end position="1180"/>
    </location>
</feature>
<dbReference type="EMBL" id="ML975154">
    <property type="protein sequence ID" value="KAF1813712.1"/>
    <property type="molecule type" value="Genomic_DNA"/>
</dbReference>
<feature type="compositionally biased region" description="Basic and acidic residues" evidence="1">
    <location>
        <begin position="1500"/>
        <end position="1511"/>
    </location>
</feature>
<feature type="compositionally biased region" description="Basic and acidic residues" evidence="1">
    <location>
        <begin position="317"/>
        <end position="327"/>
    </location>
</feature>